<dbReference type="GO" id="GO:0016020">
    <property type="term" value="C:membrane"/>
    <property type="evidence" value="ECO:0007669"/>
    <property type="project" value="UniProtKB-SubCell"/>
</dbReference>
<evidence type="ECO:0000256" key="1">
    <source>
        <dbReference type="ARBA" id="ARBA00004370"/>
    </source>
</evidence>
<dbReference type="Gene3D" id="2.60.120.10">
    <property type="entry name" value="Jelly Rolls"/>
    <property type="match status" value="1"/>
</dbReference>
<evidence type="ECO:0000256" key="6">
    <source>
        <dbReference type="ARBA" id="ARBA00022989"/>
    </source>
</evidence>
<dbReference type="InterPro" id="IPR016035">
    <property type="entry name" value="Acyl_Trfase/lysoPLipase"/>
</dbReference>
<dbReference type="CDD" id="cd00038">
    <property type="entry name" value="CAP_ED"/>
    <property type="match status" value="1"/>
</dbReference>
<sequence length="603" mass="65419">MTRQTMPKSRTRSDEHIASQVAECPEFAGLDLETIEKLVELGTVIELTSGATLYSAGQPSDRIYVVTHGRLRVTSNEVLVGYIGRLQTVGEMGVLTEEPRTSTVRAVRDSVILSIDADIYRDFMDKHPTGYRALMKVALTRLRQGPRAKSTASGVKGTFAVIPSTADVPVRVLAETMVNRLSGWPSARLITAQHVDAALGEGTARAPLDDGEASARIADWLDDLERTHHYLVFAADSGRDPWAARCLHNADRVLVLAEALATPAAVPVLEELRSHGMVAPVELVLLRPEGDSSPHTMAWREVTGARAHYFVHPWERAELDSLARQVTNRGITLVLGGGGARGFAHIGLVRALEDMGIRVDVTGGTSMGAFMAALVACGYNSMDMTEIARETFVRVNYLNDWAVPRASLIRGQRFAGRLHDIFGDRTIEDLRRTFFCVGTNITTGQAKIADRGELYRWLAVSMAIPGVAPPVAFDGELLCDGGVVDNLPIDVMRGLERGAVIACNVSTDGALLAPGAGLGEPDLQAMLNWKGATKAPSLPEILVRTAMLSSAVAVEASARNADVYVKMPVQDFRIFDWKGLDALVELGYEHGRAQLELLRDRLV</sequence>
<evidence type="ECO:0000256" key="9">
    <source>
        <dbReference type="PROSITE-ProRule" id="PRU01161"/>
    </source>
</evidence>
<comment type="caution">
    <text evidence="12">The sequence shown here is derived from an EMBL/GenBank/DDBJ whole genome shotgun (WGS) entry which is preliminary data.</text>
</comment>
<protein>
    <submittedName>
        <fullName evidence="12">Cyclic nucleotide-binding domain-containing protein</fullName>
    </submittedName>
</protein>
<dbReference type="PANTHER" id="PTHR14226">
    <property type="entry name" value="NEUROPATHY TARGET ESTERASE/SWISS CHEESE D.MELANOGASTER"/>
    <property type="match status" value="1"/>
</dbReference>
<feature type="short sequence motif" description="GXSXG" evidence="9">
    <location>
        <begin position="364"/>
        <end position="368"/>
    </location>
</feature>
<dbReference type="GO" id="GO:0046470">
    <property type="term" value="P:phosphatidylcholine metabolic process"/>
    <property type="evidence" value="ECO:0007669"/>
    <property type="project" value="InterPro"/>
</dbReference>
<evidence type="ECO:0000313" key="12">
    <source>
        <dbReference type="EMBL" id="NMN98438.1"/>
    </source>
</evidence>
<keyword evidence="6" id="KW-1133">Transmembrane helix</keyword>
<dbReference type="InterPro" id="IPR002641">
    <property type="entry name" value="PNPLA_dom"/>
</dbReference>
<proteinExistence type="inferred from homology"/>
<feature type="short sequence motif" description="GXGXXG" evidence="9">
    <location>
        <begin position="337"/>
        <end position="342"/>
    </location>
</feature>
<dbReference type="Pfam" id="PF24179">
    <property type="entry name" value="NTE_Ploop"/>
    <property type="match status" value="1"/>
</dbReference>
<dbReference type="SMART" id="SM00100">
    <property type="entry name" value="cNMP"/>
    <property type="match status" value="1"/>
</dbReference>
<evidence type="ECO:0000256" key="3">
    <source>
        <dbReference type="ARBA" id="ARBA00022692"/>
    </source>
</evidence>
<dbReference type="SUPFAM" id="SSF51206">
    <property type="entry name" value="cAMP-binding domain-like"/>
    <property type="match status" value="1"/>
</dbReference>
<dbReference type="InterPro" id="IPR056556">
    <property type="entry name" value="NTE1_P-loop_dom"/>
</dbReference>
<dbReference type="Pfam" id="PF00027">
    <property type="entry name" value="cNMP_binding"/>
    <property type="match status" value="1"/>
</dbReference>
<feature type="domain" description="Cyclic nucleotide-binding" evidence="10">
    <location>
        <begin position="26"/>
        <end position="124"/>
    </location>
</feature>
<dbReference type="SUPFAM" id="SSF52151">
    <property type="entry name" value="FabD/lysophospholipase-like"/>
    <property type="match status" value="1"/>
</dbReference>
<dbReference type="PANTHER" id="PTHR14226:SF29">
    <property type="entry name" value="NEUROPATHY TARGET ESTERASE SWS"/>
    <property type="match status" value="1"/>
</dbReference>
<feature type="active site" description="Proton acceptor" evidence="9">
    <location>
        <position position="480"/>
    </location>
</feature>
<dbReference type="PROSITE" id="PS01237">
    <property type="entry name" value="UPF0028"/>
    <property type="match status" value="1"/>
</dbReference>
<dbReference type="InterPro" id="IPR000595">
    <property type="entry name" value="cNMP-bd_dom"/>
</dbReference>
<accession>A0A848KKP0</accession>
<dbReference type="Gene3D" id="3.40.1090.10">
    <property type="entry name" value="Cytosolic phospholipase A2 catalytic domain"/>
    <property type="match status" value="2"/>
</dbReference>
<dbReference type="InterPro" id="IPR018490">
    <property type="entry name" value="cNMP-bd_dom_sf"/>
</dbReference>
<keyword evidence="8" id="KW-0472">Membrane</keyword>
<dbReference type="PROSITE" id="PS50042">
    <property type="entry name" value="CNMP_BINDING_3"/>
    <property type="match status" value="1"/>
</dbReference>
<keyword evidence="3" id="KW-0812">Transmembrane</keyword>
<gene>
    <name evidence="12" type="ORF">FGL95_25690</name>
</gene>
<keyword evidence="13" id="KW-1185">Reference proteome</keyword>
<dbReference type="GO" id="GO:0004622">
    <property type="term" value="F:phosphatidylcholine lysophospholipase activity"/>
    <property type="evidence" value="ECO:0007669"/>
    <property type="project" value="InterPro"/>
</dbReference>
<evidence type="ECO:0000259" key="11">
    <source>
        <dbReference type="PROSITE" id="PS51635"/>
    </source>
</evidence>
<evidence type="ECO:0000256" key="5">
    <source>
        <dbReference type="ARBA" id="ARBA00022963"/>
    </source>
</evidence>
<name>A0A848KKP0_9NOCA</name>
<organism evidence="12 13">
    <name type="scientific">Antrihabitans stalactiti</name>
    <dbReference type="NCBI Taxonomy" id="2584121"/>
    <lineage>
        <taxon>Bacteria</taxon>
        <taxon>Bacillati</taxon>
        <taxon>Actinomycetota</taxon>
        <taxon>Actinomycetes</taxon>
        <taxon>Mycobacteriales</taxon>
        <taxon>Nocardiaceae</taxon>
        <taxon>Antrihabitans</taxon>
    </lineage>
</organism>
<dbReference type="Pfam" id="PF01734">
    <property type="entry name" value="Patatin"/>
    <property type="match status" value="1"/>
</dbReference>
<reference evidence="12 13" key="1">
    <citation type="submission" date="2019-05" db="EMBL/GenBank/DDBJ databases">
        <authorList>
            <person name="Lee S.D."/>
        </authorList>
    </citation>
    <scope>NUCLEOTIDE SEQUENCE [LARGE SCALE GENOMIC DNA]</scope>
    <source>
        <strain evidence="12 13">YC2-7</strain>
    </source>
</reference>
<feature type="active site" description="Nucleophile" evidence="9">
    <location>
        <position position="366"/>
    </location>
</feature>
<dbReference type="CDD" id="cd07205">
    <property type="entry name" value="Pat_PNPLA6_PNPLA7_NTE1_like"/>
    <property type="match status" value="1"/>
</dbReference>
<dbReference type="InterPro" id="IPR014710">
    <property type="entry name" value="RmlC-like_jellyroll"/>
</dbReference>
<evidence type="ECO:0000256" key="7">
    <source>
        <dbReference type="ARBA" id="ARBA00023098"/>
    </source>
</evidence>
<evidence type="ECO:0000313" key="13">
    <source>
        <dbReference type="Proteomes" id="UP000535543"/>
    </source>
</evidence>
<comment type="subcellular location">
    <subcellularLocation>
        <location evidence="1">Membrane</location>
    </subcellularLocation>
</comment>
<dbReference type="EMBL" id="VCQU01000011">
    <property type="protein sequence ID" value="NMN98438.1"/>
    <property type="molecule type" value="Genomic_DNA"/>
</dbReference>
<keyword evidence="4 9" id="KW-0378">Hydrolase</keyword>
<evidence type="ECO:0000256" key="4">
    <source>
        <dbReference type="ARBA" id="ARBA00022801"/>
    </source>
</evidence>
<feature type="short sequence motif" description="DGA/G" evidence="9">
    <location>
        <begin position="480"/>
        <end position="482"/>
    </location>
</feature>
<dbReference type="RefSeq" id="WP_169592780.1">
    <property type="nucleotide sequence ID" value="NZ_VCQU01000011.1"/>
</dbReference>
<dbReference type="AlphaFoldDB" id="A0A848KKP0"/>
<keyword evidence="5 9" id="KW-0442">Lipid degradation</keyword>
<dbReference type="GO" id="GO:0016042">
    <property type="term" value="P:lipid catabolic process"/>
    <property type="evidence" value="ECO:0007669"/>
    <property type="project" value="UniProtKB-UniRule"/>
</dbReference>
<comment type="similarity">
    <text evidence="2">Belongs to the NTE family.</text>
</comment>
<dbReference type="Proteomes" id="UP000535543">
    <property type="component" value="Unassembled WGS sequence"/>
</dbReference>
<reference evidence="12 13" key="2">
    <citation type="submission" date="2020-06" db="EMBL/GenBank/DDBJ databases">
        <title>Antribacter stalactiti gen. nov., sp. nov., a new member of the family Nacardiaceae isolated from a cave.</title>
        <authorList>
            <person name="Kim I.S."/>
        </authorList>
    </citation>
    <scope>NUCLEOTIDE SEQUENCE [LARGE SCALE GENOMIC DNA]</scope>
    <source>
        <strain evidence="12 13">YC2-7</strain>
    </source>
</reference>
<dbReference type="InterPro" id="IPR050301">
    <property type="entry name" value="NTE"/>
</dbReference>
<dbReference type="InterPro" id="IPR001423">
    <property type="entry name" value="LysoPLipase_patatin_CS"/>
</dbReference>
<feature type="domain" description="PNPLA" evidence="11">
    <location>
        <begin position="333"/>
        <end position="493"/>
    </location>
</feature>
<evidence type="ECO:0000256" key="8">
    <source>
        <dbReference type="ARBA" id="ARBA00023136"/>
    </source>
</evidence>
<evidence type="ECO:0000259" key="10">
    <source>
        <dbReference type="PROSITE" id="PS50042"/>
    </source>
</evidence>
<dbReference type="PROSITE" id="PS51635">
    <property type="entry name" value="PNPLA"/>
    <property type="match status" value="1"/>
</dbReference>
<keyword evidence="7 9" id="KW-0443">Lipid metabolism</keyword>
<evidence type="ECO:0000256" key="2">
    <source>
        <dbReference type="ARBA" id="ARBA00006636"/>
    </source>
</evidence>